<dbReference type="Gene3D" id="3.30.160.60">
    <property type="entry name" value="Classic Zinc Finger"/>
    <property type="match status" value="1"/>
</dbReference>
<dbReference type="EMBL" id="MU001936">
    <property type="protein sequence ID" value="KAF2793241.1"/>
    <property type="molecule type" value="Genomic_DNA"/>
</dbReference>
<keyword evidence="11" id="KW-1185">Reference proteome</keyword>
<dbReference type="SUPFAM" id="SSF57667">
    <property type="entry name" value="beta-beta-alpha zinc fingers"/>
    <property type="match status" value="1"/>
</dbReference>
<feature type="compositionally biased region" description="Polar residues" evidence="8">
    <location>
        <begin position="130"/>
        <end position="148"/>
    </location>
</feature>
<dbReference type="GO" id="GO:0006351">
    <property type="term" value="P:DNA-templated transcription"/>
    <property type="evidence" value="ECO:0007669"/>
    <property type="project" value="InterPro"/>
</dbReference>
<dbReference type="GO" id="GO:0005634">
    <property type="term" value="C:nucleus"/>
    <property type="evidence" value="ECO:0007669"/>
    <property type="project" value="UniProtKB-SubCell"/>
</dbReference>
<evidence type="ECO:0000256" key="6">
    <source>
        <dbReference type="ARBA" id="ARBA00023242"/>
    </source>
</evidence>
<evidence type="ECO:0000256" key="5">
    <source>
        <dbReference type="ARBA" id="ARBA00022833"/>
    </source>
</evidence>
<dbReference type="GO" id="GO:0000785">
    <property type="term" value="C:chromatin"/>
    <property type="evidence" value="ECO:0007669"/>
    <property type="project" value="TreeGrafter"/>
</dbReference>
<name>A0A6A6XAF2_9PLEO</name>
<evidence type="ECO:0000256" key="8">
    <source>
        <dbReference type="SAM" id="MobiDB-lite"/>
    </source>
</evidence>
<comment type="subcellular location">
    <subcellularLocation>
        <location evidence="1">Nucleus</location>
    </subcellularLocation>
</comment>
<dbReference type="Proteomes" id="UP000799757">
    <property type="component" value="Unassembled WGS sequence"/>
</dbReference>
<evidence type="ECO:0000256" key="2">
    <source>
        <dbReference type="ARBA" id="ARBA00022723"/>
    </source>
</evidence>
<reference evidence="10" key="1">
    <citation type="journal article" date="2020" name="Stud. Mycol.">
        <title>101 Dothideomycetes genomes: a test case for predicting lifestyles and emergence of pathogens.</title>
        <authorList>
            <person name="Haridas S."/>
            <person name="Albert R."/>
            <person name="Binder M."/>
            <person name="Bloem J."/>
            <person name="Labutti K."/>
            <person name="Salamov A."/>
            <person name="Andreopoulos B."/>
            <person name="Baker S."/>
            <person name="Barry K."/>
            <person name="Bills G."/>
            <person name="Bluhm B."/>
            <person name="Cannon C."/>
            <person name="Castanera R."/>
            <person name="Culley D."/>
            <person name="Daum C."/>
            <person name="Ezra D."/>
            <person name="Gonzalez J."/>
            <person name="Henrissat B."/>
            <person name="Kuo A."/>
            <person name="Liang C."/>
            <person name="Lipzen A."/>
            <person name="Lutzoni F."/>
            <person name="Magnuson J."/>
            <person name="Mondo S."/>
            <person name="Nolan M."/>
            <person name="Ohm R."/>
            <person name="Pangilinan J."/>
            <person name="Park H.-J."/>
            <person name="Ramirez L."/>
            <person name="Alfaro M."/>
            <person name="Sun H."/>
            <person name="Tritt A."/>
            <person name="Yoshinaga Y."/>
            <person name="Zwiers L.-H."/>
            <person name="Turgeon B."/>
            <person name="Goodwin S."/>
            <person name="Spatafora J."/>
            <person name="Crous P."/>
            <person name="Grigoriev I."/>
        </authorList>
    </citation>
    <scope>NUCLEOTIDE SEQUENCE</scope>
    <source>
        <strain evidence="10">CBS 109.77</strain>
    </source>
</reference>
<keyword evidence="2" id="KW-0479">Metal-binding</keyword>
<gene>
    <name evidence="10" type="ORF">K505DRAFT_325596</name>
</gene>
<evidence type="ECO:0000313" key="10">
    <source>
        <dbReference type="EMBL" id="KAF2793241.1"/>
    </source>
</evidence>
<dbReference type="PANTHER" id="PTHR40626">
    <property type="entry name" value="MIP31509P"/>
    <property type="match status" value="1"/>
</dbReference>
<evidence type="ECO:0000259" key="9">
    <source>
        <dbReference type="PROSITE" id="PS50157"/>
    </source>
</evidence>
<dbReference type="GO" id="GO:0008270">
    <property type="term" value="F:zinc ion binding"/>
    <property type="evidence" value="ECO:0007669"/>
    <property type="project" value="UniProtKB-KW"/>
</dbReference>
<accession>A0A6A6XAF2</accession>
<keyword evidence="5" id="KW-0862">Zinc</keyword>
<dbReference type="InterPro" id="IPR051059">
    <property type="entry name" value="VerF-like"/>
</dbReference>
<protein>
    <recommendedName>
        <fullName evidence="9">C2H2-type domain-containing protein</fullName>
    </recommendedName>
</protein>
<dbReference type="GO" id="GO:0000978">
    <property type="term" value="F:RNA polymerase II cis-regulatory region sequence-specific DNA binding"/>
    <property type="evidence" value="ECO:0007669"/>
    <property type="project" value="InterPro"/>
</dbReference>
<dbReference type="InterPro" id="IPR013087">
    <property type="entry name" value="Znf_C2H2_type"/>
</dbReference>
<proteinExistence type="predicted"/>
<dbReference type="InterPro" id="IPR007219">
    <property type="entry name" value="XnlR_reg_dom"/>
</dbReference>
<dbReference type="OrthoDB" id="10018191at2759"/>
<evidence type="ECO:0000256" key="1">
    <source>
        <dbReference type="ARBA" id="ARBA00004123"/>
    </source>
</evidence>
<keyword evidence="3" id="KW-0677">Repeat</keyword>
<dbReference type="PROSITE" id="PS50157">
    <property type="entry name" value="ZINC_FINGER_C2H2_2"/>
    <property type="match status" value="1"/>
</dbReference>
<dbReference type="PROSITE" id="PS00028">
    <property type="entry name" value="ZINC_FINGER_C2H2_1"/>
    <property type="match status" value="2"/>
</dbReference>
<dbReference type="Pfam" id="PF04082">
    <property type="entry name" value="Fungal_trans"/>
    <property type="match status" value="1"/>
</dbReference>
<evidence type="ECO:0000256" key="7">
    <source>
        <dbReference type="PROSITE-ProRule" id="PRU00042"/>
    </source>
</evidence>
<dbReference type="SMART" id="SM00355">
    <property type="entry name" value="ZnF_C2H2"/>
    <property type="match status" value="2"/>
</dbReference>
<organism evidence="10 11">
    <name type="scientific">Melanomma pulvis-pyrius CBS 109.77</name>
    <dbReference type="NCBI Taxonomy" id="1314802"/>
    <lineage>
        <taxon>Eukaryota</taxon>
        <taxon>Fungi</taxon>
        <taxon>Dikarya</taxon>
        <taxon>Ascomycota</taxon>
        <taxon>Pezizomycotina</taxon>
        <taxon>Dothideomycetes</taxon>
        <taxon>Pleosporomycetidae</taxon>
        <taxon>Pleosporales</taxon>
        <taxon>Melanommataceae</taxon>
        <taxon>Melanomma</taxon>
    </lineage>
</organism>
<dbReference type="InterPro" id="IPR036236">
    <property type="entry name" value="Znf_C2H2_sf"/>
</dbReference>
<feature type="region of interest" description="Disordered" evidence="8">
    <location>
        <begin position="90"/>
        <end position="161"/>
    </location>
</feature>
<feature type="domain" description="C2H2-type" evidence="9">
    <location>
        <begin position="40"/>
        <end position="69"/>
    </location>
</feature>
<dbReference type="AlphaFoldDB" id="A0A6A6XAF2"/>
<dbReference type="CDD" id="cd12148">
    <property type="entry name" value="fungal_TF_MHR"/>
    <property type="match status" value="1"/>
</dbReference>
<dbReference type="GO" id="GO:0000981">
    <property type="term" value="F:DNA-binding transcription factor activity, RNA polymerase II-specific"/>
    <property type="evidence" value="ECO:0007669"/>
    <property type="project" value="InterPro"/>
</dbReference>
<dbReference type="PANTHER" id="PTHR40626:SF11">
    <property type="entry name" value="ZINC FINGER PROTEIN YPR022C"/>
    <property type="match status" value="1"/>
</dbReference>
<evidence type="ECO:0000256" key="3">
    <source>
        <dbReference type="ARBA" id="ARBA00022737"/>
    </source>
</evidence>
<sequence length="830" mass="93934">MENTSTGRATSSRCRSKRLKTVVIRTPTVTKTRGVYDRPHKCMFVGCKKAYTRLEHLQRHQLKHKSVRTWACSICPSSFVRKDLWKRHMSVSHDAGPDPSPTQPRGSSRSPFAERHCNYSSVENDEDGSPNGNISGTLGYNQANTSQGLPDLPTSGLTLTSGQDNLEGQIYDFNDPMHTYSDPLWSLEDQDETGLEWFLNNQCPVGLAGTSDLAAHDVLSSMTYSPPSENTHITEIDNPTVRMNSIRRRPIFLQEQRSKPFIAETGRFEPPNCGFRICNALTEDKRAHLLAELYGILNNDIAIDEQIFSLDSMRHGIHLYFGHINIEYTFLHHEFLIPSSEWSRQARLVVCGSDSEPGAFLFWAIISTGWSLMRSRGNREYVVAGKIQRALRISMMSHPGLACSPPLWLVQAMFVVLLFARYRGDREDYGFASIFHGVLLEATRRLDNSSHSAIEDGIPPNRVSSAMKAWIKWVSTESIQRIVRYAFILDVEHAVLYGGKPSMMPFDLNIRLSASVDAWYATSPQEWERTLLCPLEMRKSVSFLEMLKMLWNPQITTSVASSEILPRGSNIALYGLVSIALELRRRKEVGFLDRHAGAGAGTSLASLGDTVIHSLRNWEPLWARVAVPHGLTANFLWRDCSCMIHLAYTVYEVDAIDLQTVSGKTVIEGKRRSAEDYVRSRRKMGRWVKEDRAWLGLARAAIIIKDRIYNTTPDVVHCHHCLWCLYLATLVCWTFGFALTGNSSSEHLVKDTQVTSLEEAEVECLRYLQVATSLPARFQKEHQIRYALGRTTGLVVVLIRFLRDQCQTGMIMESIEVLARLVGVRDWVRM</sequence>
<keyword evidence="4 7" id="KW-0863">Zinc-finger</keyword>
<evidence type="ECO:0000313" key="11">
    <source>
        <dbReference type="Proteomes" id="UP000799757"/>
    </source>
</evidence>
<evidence type="ECO:0000256" key="4">
    <source>
        <dbReference type="ARBA" id="ARBA00022771"/>
    </source>
</evidence>
<keyword evidence="6" id="KW-0539">Nucleus</keyword>